<evidence type="ECO:0000256" key="1">
    <source>
        <dbReference type="SAM" id="Coils"/>
    </source>
</evidence>
<name>D5E6M9_METMS</name>
<dbReference type="EMBL" id="CP001994">
    <property type="protein sequence ID" value="ADE36817.1"/>
    <property type="molecule type" value="Genomic_DNA"/>
</dbReference>
<dbReference type="KEGG" id="mmh:Mmah_1318"/>
<evidence type="ECO:0000313" key="3">
    <source>
        <dbReference type="Proteomes" id="UP000001059"/>
    </source>
</evidence>
<evidence type="ECO:0000313" key="2">
    <source>
        <dbReference type="EMBL" id="ADE36817.1"/>
    </source>
</evidence>
<sequence length="184" mass="20862">MEQFKNLVCSTCKHQFKSNIQTKKPRCSACGSYSVVEMDGDIPAIDILEELKNDIITEMEEINDSIGEELLSSLSENLDQLKEAIIKDGHRTSDTDRKVQNYEIENIVKQVYGELVAEIKGLHDESVKRSDMKLDSITNRISELEEKNALLIAKQEEVVDEVSRKLDTLNSNIEKIVRDGGFTQ</sequence>
<dbReference type="OrthoDB" id="374306at2157"/>
<keyword evidence="1" id="KW-0175">Coiled coil</keyword>
<gene>
    <name evidence="2" type="ordered locus">Mmah_1318</name>
</gene>
<feature type="coiled-coil region" evidence="1">
    <location>
        <begin position="127"/>
        <end position="179"/>
    </location>
</feature>
<dbReference type="GeneID" id="8983488"/>
<dbReference type="AlphaFoldDB" id="D5E6M9"/>
<dbReference type="Proteomes" id="UP000001059">
    <property type="component" value="Chromosome"/>
</dbReference>
<accession>D5E6M9</accession>
<dbReference type="HOGENOM" id="CLU_1465110_0_0_2"/>
<dbReference type="RefSeq" id="WP_013037759.1">
    <property type="nucleotide sequence ID" value="NC_014002.1"/>
</dbReference>
<proteinExistence type="predicted"/>
<reference evidence="2 3" key="1">
    <citation type="submission" date="2010-03" db="EMBL/GenBank/DDBJ databases">
        <title>The complete genome of Methanohalophilus mahii DSM 5219.</title>
        <authorList>
            <consortium name="US DOE Joint Genome Institute (JGI-PGF)"/>
            <person name="Lucas S."/>
            <person name="Copeland A."/>
            <person name="Lapidus A."/>
            <person name="Glavina del Rio T."/>
            <person name="Dalin E."/>
            <person name="Tice H."/>
            <person name="Bruce D."/>
            <person name="Goodwin L."/>
            <person name="Pitluck S."/>
            <person name="Kyrpides N."/>
            <person name="Mavromatis K."/>
            <person name="Ivanova N."/>
            <person name="Lykidis A."/>
            <person name="Saunders E."/>
            <person name="Brettin T."/>
            <person name="Detter J.C."/>
            <person name="Han C."/>
            <person name="Land M."/>
            <person name="Hauser L."/>
            <person name="Markowitz V."/>
            <person name="Cheng J.-F."/>
            <person name="Hugenholtz P."/>
            <person name="Woyke T."/>
            <person name="Wu D."/>
            <person name="Spring S."/>
            <person name="Schneider S."/>
            <person name="Schroeder M."/>
            <person name="Klenk H.-P."/>
            <person name="Eisen J.A."/>
        </authorList>
    </citation>
    <scope>NUCLEOTIDE SEQUENCE [LARGE SCALE GENOMIC DNA]</scope>
    <source>
        <strain evidence="3">ATCC 35705 / DSM 5219 / SLP</strain>
    </source>
</reference>
<organism evidence="2 3">
    <name type="scientific">Methanohalophilus mahii (strain ATCC 35705 / DSM 5219 / SLP)</name>
    <dbReference type="NCBI Taxonomy" id="547558"/>
    <lineage>
        <taxon>Archaea</taxon>
        <taxon>Methanobacteriati</taxon>
        <taxon>Methanobacteriota</taxon>
        <taxon>Stenosarchaea group</taxon>
        <taxon>Methanomicrobia</taxon>
        <taxon>Methanosarcinales</taxon>
        <taxon>Methanosarcinaceae</taxon>
        <taxon>Methanohalophilus</taxon>
    </lineage>
</organism>
<protein>
    <submittedName>
        <fullName evidence="2">Uncharacterized protein</fullName>
    </submittedName>
</protein>
<keyword evidence="3" id="KW-1185">Reference proteome</keyword>